<dbReference type="PANTHER" id="PTHR36153">
    <property type="entry name" value="INNER MEMBRANE PROTEIN-RELATED"/>
    <property type="match status" value="1"/>
</dbReference>
<dbReference type="PATRIC" id="fig|716541.4.peg.2016"/>
<evidence type="ECO:0000313" key="6">
    <source>
        <dbReference type="Proteomes" id="UP000002363"/>
    </source>
</evidence>
<keyword evidence="6" id="KW-1185">Reference proteome</keyword>
<protein>
    <submittedName>
        <fullName evidence="5">Type VI secretion system protein ImpL</fullName>
    </submittedName>
</protein>
<keyword evidence="1" id="KW-0472">Membrane</keyword>
<evidence type="ECO:0000259" key="3">
    <source>
        <dbReference type="Pfam" id="PF06761"/>
    </source>
</evidence>
<feature type="transmembrane region" description="Helical" evidence="1">
    <location>
        <begin position="55"/>
        <end position="76"/>
    </location>
</feature>
<dbReference type="eggNOG" id="COG3523">
    <property type="taxonomic scope" value="Bacteria"/>
</dbReference>
<dbReference type="EnsemblBacteria" id="ADF61369">
    <property type="protein sequence ID" value="ADF61369"/>
    <property type="gene ID" value="ECL_01813"/>
</dbReference>
<organism evidence="5 6">
    <name type="scientific">Enterobacter cloacae subsp. cloacae (strain ATCC 13047 / DSM 30054 / NBRC 13535 / NCTC 10005 / WDCM 00083 / NCDC 279-56)</name>
    <dbReference type="NCBI Taxonomy" id="716541"/>
    <lineage>
        <taxon>Bacteria</taxon>
        <taxon>Pseudomonadati</taxon>
        <taxon>Pseudomonadota</taxon>
        <taxon>Gammaproteobacteria</taxon>
        <taxon>Enterobacterales</taxon>
        <taxon>Enterobacteriaceae</taxon>
        <taxon>Enterobacter</taxon>
        <taxon>Enterobacter cloacae complex</taxon>
    </lineage>
</organism>
<feature type="domain" description="Type VI secretion system component TssM1 helical" evidence="4">
    <location>
        <begin position="899"/>
        <end position="1003"/>
    </location>
</feature>
<evidence type="ECO:0000259" key="2">
    <source>
        <dbReference type="Pfam" id="PF06744"/>
    </source>
</evidence>
<keyword evidence="1" id="KW-1133">Transmembrane helix</keyword>
<dbReference type="EMBL" id="CP001918">
    <property type="protein sequence ID" value="ADF61369.1"/>
    <property type="molecule type" value="Genomic_DNA"/>
</dbReference>
<feature type="transmembrane region" description="Helical" evidence="1">
    <location>
        <begin position="385"/>
        <end position="406"/>
    </location>
</feature>
<dbReference type="Pfam" id="PF06761">
    <property type="entry name" value="IcmF-related"/>
    <property type="match status" value="1"/>
</dbReference>
<dbReference type="Pfam" id="PF21070">
    <property type="entry name" value="IcmF_helical"/>
    <property type="match status" value="1"/>
</dbReference>
<gene>
    <name evidence="5" type="primary">impL</name>
    <name evidence="5" type="ordered locus">ECL_01813</name>
</gene>
<sequence>MKLPFAFAPKTTEGRYLAVTLIFFLLLAAMTFMVWKHPDIAGIQYGSQQQTYWLIAGGCISGCTLIMLVVHLWAALSAGKKEFDALVANVSGDDEKKKRENDNDPVHPAVVMCDRIRAHLRSRISLYWRSKTRLLLITGDEAAIEQLVPGLQQQQWLEGNRTVLIYGGSLASEPDREKYIALRKLRRGRPLDGIIRVLPQSLKLTPQISDNDLRGLEKISELLRYSAPVWLWQLCGSNWSQDTRPEQAVGASFPLRANEGDVIRQLERMLPALRTQGMSQVSENNRHDFLLRLGQHLQDGGIVRWTEQLVPWLAASRQRVPLRGLMFSLPEKKTAGTSASTADAEQYIPGSQRHALTLPAIWQGTVDDCPRVRGRRVGMAWEQTLAWTLMAIIGVWGAGTLLSFAVNRSQIVSVAQQAHALVEHPSVSDYQLTALHTLRNDAGRLQHRIQDGAPWYQRFGLDHNQQLLDAMLPWYGVANNRLIRDPANEALKQKLSALANYAPNSDQRARLAKPGYDQLKAWLMMARPDKADGAFYAQTMKTVQPTRMGISAGLWQSLSPDLWAFYISELPAQPQWKITPDAQLVSQGRQVLLQQIGRRNAESTLYENMLKSVRRNFADVSLEDMTGGTDARRLFTTDEVVPGMFTRQAWEGGIQQAIEKAANSRRDEIDWVLSDSRKAVSSDLSPEALKARLTQRYFTDFAGSWLSFLNSLQLNPANNIADVTDQLTLMSDVRQSPLIALMNTLAWQGQTGQQREALSDSIIKSAKDLVGGKDKPAIDQSASGPQGPLDDTFGPLLQLLGKNKGSNVMSADNSLSLQTYLTRITRVRLRLQQVASASDPQAMMQTLAQTVFQGKSVDLTDTQQYGSLISASLGEEWSGFGSTMFVQPLTQAWETVLQPSAASLNDKWSRSVVANWHTAFDGRFPFAASKSDASLPMLAEFVRKDSGRIERFLTTELGGVLHKEGSQWVPDKVNSQGLSFNPSFLRAINQLSQLSDILFTDGSQGISFELQARPVPQVVETQLTVDGQKLHYFNQMADWQSFRWPGDTYKPGTMLTWTTVNAGARLFRDYSGTWGFIRWLDQGKCAQLDRSQWMMSFTAPDGRTLQWVLRSQLGSGPLALLALRGFTLPDQIFSVDSAATAQALMDSTESSDMDGTE</sequence>
<dbReference type="Pfam" id="PF06744">
    <property type="entry name" value="IcmF_C"/>
    <property type="match status" value="1"/>
</dbReference>
<dbReference type="PANTHER" id="PTHR36153:SF1">
    <property type="entry name" value="TYPE VI SECRETION SYSTEM COMPONENT TSSM1"/>
    <property type="match status" value="1"/>
</dbReference>
<dbReference type="InterPro" id="IPR010623">
    <property type="entry name" value="IcmF_C"/>
</dbReference>
<reference evidence="5 6" key="1">
    <citation type="journal article" date="2010" name="J. Bacteriol.">
        <title>Complete genome sequence of Enterobacter cloacae subsp. cloacae type strain ATCC 13047.</title>
        <authorList>
            <person name="Ren Y."/>
            <person name="Ren Y."/>
            <person name="Zhou Z."/>
            <person name="Guo X."/>
            <person name="Li Y."/>
            <person name="Feng L."/>
            <person name="Wang L."/>
        </authorList>
    </citation>
    <scope>NUCLEOTIDE SEQUENCE [LARGE SCALE GENOMIC DNA]</scope>
    <source>
        <strain evidence="6">ATCC 13047 / DSM 30054 / NBRC 13535 / NCTC 10005 / WDCM 00083 / NCDC 279-56</strain>
    </source>
</reference>
<name>A0A0H3CHJ4_ENTCC</name>
<dbReference type="InterPro" id="IPR009612">
    <property type="entry name" value="IcmF-rel"/>
</dbReference>
<evidence type="ECO:0000259" key="4">
    <source>
        <dbReference type="Pfam" id="PF21070"/>
    </source>
</evidence>
<evidence type="ECO:0000256" key="1">
    <source>
        <dbReference type="SAM" id="Phobius"/>
    </source>
</evidence>
<dbReference type="InterPro" id="IPR048677">
    <property type="entry name" value="TssM1_hel"/>
</dbReference>
<dbReference type="InterPro" id="IPR053156">
    <property type="entry name" value="T6SS_TssM-like"/>
</dbReference>
<feature type="transmembrane region" description="Helical" evidence="1">
    <location>
        <begin position="16"/>
        <end position="35"/>
    </location>
</feature>
<dbReference type="HOGENOM" id="CLU_003353_0_0_6"/>
<dbReference type="Proteomes" id="UP000002363">
    <property type="component" value="Chromosome"/>
</dbReference>
<feature type="domain" description="Type VI secretion system IcmF C-terminal" evidence="2">
    <location>
        <begin position="1008"/>
        <end position="1112"/>
    </location>
</feature>
<evidence type="ECO:0000313" key="5">
    <source>
        <dbReference type="EMBL" id="ADF61369.1"/>
    </source>
</evidence>
<dbReference type="AlphaFoldDB" id="A0A0H3CHJ4"/>
<dbReference type="KEGG" id="enc:ECL_01813"/>
<proteinExistence type="predicted"/>
<accession>A0A0H3CHJ4</accession>
<dbReference type="OrthoDB" id="9758229at2"/>
<dbReference type="RefSeq" id="WP_013096438.1">
    <property type="nucleotide sequence ID" value="NC_014121.1"/>
</dbReference>
<feature type="domain" description="IcmF-related" evidence="3">
    <location>
        <begin position="432"/>
        <end position="748"/>
    </location>
</feature>
<dbReference type="STRING" id="716541.ECL_01813"/>
<keyword evidence="1" id="KW-0812">Transmembrane</keyword>